<evidence type="ECO:0000313" key="1">
    <source>
        <dbReference type="EMBL" id="OLP06305.1"/>
    </source>
</evidence>
<comment type="caution">
    <text evidence="1">The sequence shown here is derived from an EMBL/GenBank/DDBJ whole genome shotgun (WGS) entry which is preliminary data.</text>
</comment>
<dbReference type="Proteomes" id="UP000185911">
    <property type="component" value="Unassembled WGS sequence"/>
</dbReference>
<sequence length="65" mass="6895">MHAARITAGGLGLAAKPDTGLNSKALRAQISFGPTLPQALLQRWAKGTLEQPYLVGKNSPLEKLK</sequence>
<proteinExistence type="predicted"/>
<gene>
    <name evidence="1" type="ORF">BLL52_2536</name>
</gene>
<dbReference type="AlphaFoldDB" id="A0A1Q8YEB5"/>
<dbReference type="EMBL" id="MSYM01000013">
    <property type="protein sequence ID" value="OLP06305.1"/>
    <property type="molecule type" value="Genomic_DNA"/>
</dbReference>
<accession>A0A1Q8YEB5</accession>
<organism evidence="1 2">
    <name type="scientific">Rhodoferax antarcticus ANT.BR</name>
    <dbReference type="NCBI Taxonomy" id="1111071"/>
    <lineage>
        <taxon>Bacteria</taxon>
        <taxon>Pseudomonadati</taxon>
        <taxon>Pseudomonadota</taxon>
        <taxon>Betaproteobacteria</taxon>
        <taxon>Burkholderiales</taxon>
        <taxon>Comamonadaceae</taxon>
        <taxon>Rhodoferax</taxon>
    </lineage>
</organism>
<reference evidence="1 2" key="1">
    <citation type="submission" date="2017-01" db="EMBL/GenBank/DDBJ databases">
        <title>Genome sequence of Rhodoferax antarcticus ANT.BR, a psychrophilic purple nonsulfur bacterium from an Antarctic microbial mat.</title>
        <authorList>
            <person name="Baker J."/>
            <person name="Riester C."/>
            <person name="Skinner B."/>
            <person name="Newell A."/>
            <person name="Swingley W."/>
            <person name="Madigan M."/>
            <person name="Jung D."/>
            <person name="Asao M."/>
            <person name="Chen M."/>
            <person name="Loughlin P."/>
            <person name="Pan H."/>
            <person name="Lin S."/>
            <person name="Li N."/>
            <person name="Shaw J."/>
            <person name="Prado M."/>
            <person name="Sherman C."/>
            <person name="Li X."/>
            <person name="Tang J."/>
            <person name="Blankenship R."/>
            <person name="Zhao T."/>
            <person name="Touchman J."/>
            <person name="Sattley M."/>
        </authorList>
    </citation>
    <scope>NUCLEOTIDE SEQUENCE [LARGE SCALE GENOMIC DNA]</scope>
    <source>
        <strain evidence="1 2">ANT.BR</strain>
    </source>
</reference>
<evidence type="ECO:0000313" key="2">
    <source>
        <dbReference type="Proteomes" id="UP000185911"/>
    </source>
</evidence>
<protein>
    <submittedName>
        <fullName evidence="1">Uncharacterized protein</fullName>
    </submittedName>
</protein>
<name>A0A1Q8YEB5_9BURK</name>
<keyword evidence="2" id="KW-1185">Reference proteome</keyword>